<gene>
    <name evidence="7" type="ORF">JRG66_07705</name>
</gene>
<dbReference type="PANTHER" id="PTHR42948">
    <property type="entry name" value="TRANSPORTER"/>
    <property type="match status" value="1"/>
</dbReference>
<dbReference type="Proteomes" id="UP001163981">
    <property type="component" value="Chromosome"/>
</dbReference>
<name>A0ABY6NUX9_9FLAO</name>
<comment type="subcellular location">
    <subcellularLocation>
        <location evidence="1">Membrane</location>
        <topology evidence="1">Multi-pass membrane protein</topology>
    </subcellularLocation>
</comment>
<feature type="transmembrane region" description="Helical" evidence="6">
    <location>
        <begin position="39"/>
        <end position="62"/>
    </location>
</feature>
<dbReference type="InterPro" id="IPR000175">
    <property type="entry name" value="Na/ntran_symport"/>
</dbReference>
<feature type="transmembrane region" description="Helical" evidence="6">
    <location>
        <begin position="172"/>
        <end position="193"/>
    </location>
</feature>
<dbReference type="Pfam" id="PF00209">
    <property type="entry name" value="SNF"/>
    <property type="match status" value="2"/>
</dbReference>
<evidence type="ECO:0000313" key="7">
    <source>
        <dbReference type="EMBL" id="UZH56727.1"/>
    </source>
</evidence>
<evidence type="ECO:0000313" key="8">
    <source>
        <dbReference type="Proteomes" id="UP001163981"/>
    </source>
</evidence>
<feature type="transmembrane region" description="Helical" evidence="6">
    <location>
        <begin position="213"/>
        <end position="237"/>
    </location>
</feature>
<dbReference type="RefSeq" id="WP_265165379.1">
    <property type="nucleotide sequence ID" value="NZ_CP069620.1"/>
</dbReference>
<protein>
    <submittedName>
        <fullName evidence="7">Sodium-dependent transporter</fullName>
    </submittedName>
</protein>
<keyword evidence="2" id="KW-0813">Transport</keyword>
<dbReference type="PANTHER" id="PTHR42948:SF1">
    <property type="entry name" value="TRANSPORTER"/>
    <property type="match status" value="1"/>
</dbReference>
<keyword evidence="3 6" id="KW-0812">Transmembrane</keyword>
<keyword evidence="4 6" id="KW-1133">Transmembrane helix</keyword>
<dbReference type="NCBIfam" id="NF037979">
    <property type="entry name" value="Na_transp"/>
    <property type="match status" value="1"/>
</dbReference>
<dbReference type="SUPFAM" id="SSF161070">
    <property type="entry name" value="SNF-like"/>
    <property type="match status" value="1"/>
</dbReference>
<sequence length="461" mass="49894">MAARGGFSSRLGFIAAAAGSAVGLGNIWQFPYVAGQNGGAAFLIIYVFWIFLIGFPVMLGEITLGRSAKSNPYGAYKKYGGKAWGLVGLFGILSGIMILSFYNVVSGWAFGYFLETAFGNLLEENDFSSFFGEYVADYSDNLWFSFGFMAITAVIVLQGVKKGIEGSAKILMPALFFLLLGIIVYGLTLPGAIEGVKFYLLPNFSLINAETIYSALGQAFFSLSLGMGGLITYGSYLSKQENILSSASLVVIADTMVAFLAGLMIFPLVFSQGQSPSEGPGLVFVALPGIFQAMGPVLGKIIGSSFFLLLCFAALTSTISLLEVAVAYLIDERKWSRRRAVSLMALVIFFIGIPSMLGYGAVQSLTSFTFYEGTSKSFMDLVQDVFSVIALPLGGFLLSVFIATRWTTAKFSEEISQGAKNYKGSFMESFLNVMIKFICPVVLGLMFILTLLQKFFNIQLF</sequence>
<dbReference type="InterPro" id="IPR047218">
    <property type="entry name" value="YocR/YhdH-like"/>
</dbReference>
<feature type="transmembrane region" description="Helical" evidence="6">
    <location>
        <begin position="306"/>
        <end position="330"/>
    </location>
</feature>
<dbReference type="PRINTS" id="PR00176">
    <property type="entry name" value="NANEUSMPORT"/>
</dbReference>
<evidence type="ECO:0000256" key="5">
    <source>
        <dbReference type="ARBA" id="ARBA00023136"/>
    </source>
</evidence>
<proteinExistence type="predicted"/>
<reference evidence="7" key="1">
    <citation type="submission" date="2021-02" db="EMBL/GenBank/DDBJ databases">
        <title>Salinimicrobium sp. nov. isolated from seawater in Tongyeong, Republic of Korea.</title>
        <authorList>
            <person name="Lee S.-J."/>
        </authorList>
    </citation>
    <scope>NUCLEOTIDE SEQUENCE</scope>
    <source>
        <strain evidence="7">HN-2-9-2</strain>
    </source>
</reference>
<keyword evidence="5 6" id="KW-0472">Membrane</keyword>
<feature type="transmembrane region" description="Helical" evidence="6">
    <location>
        <begin position="429"/>
        <end position="452"/>
    </location>
</feature>
<dbReference type="EMBL" id="CP069620">
    <property type="protein sequence ID" value="UZH56727.1"/>
    <property type="molecule type" value="Genomic_DNA"/>
</dbReference>
<organism evidence="7 8">
    <name type="scientific">Salinimicrobium tongyeongense</name>
    <dbReference type="NCBI Taxonomy" id="2809707"/>
    <lineage>
        <taxon>Bacteria</taxon>
        <taxon>Pseudomonadati</taxon>
        <taxon>Bacteroidota</taxon>
        <taxon>Flavobacteriia</taxon>
        <taxon>Flavobacteriales</taxon>
        <taxon>Flavobacteriaceae</taxon>
        <taxon>Salinimicrobium</taxon>
    </lineage>
</organism>
<evidence type="ECO:0000256" key="4">
    <source>
        <dbReference type="ARBA" id="ARBA00022989"/>
    </source>
</evidence>
<feature type="transmembrane region" description="Helical" evidence="6">
    <location>
        <begin position="385"/>
        <end position="408"/>
    </location>
</feature>
<dbReference type="CDD" id="cd10336">
    <property type="entry name" value="SLC6sbd_Tyt1-Like"/>
    <property type="match status" value="1"/>
</dbReference>
<keyword evidence="8" id="KW-1185">Reference proteome</keyword>
<dbReference type="InterPro" id="IPR037272">
    <property type="entry name" value="SNS_sf"/>
</dbReference>
<dbReference type="PROSITE" id="PS50267">
    <property type="entry name" value="NA_NEUROTRAN_SYMP_3"/>
    <property type="match status" value="1"/>
</dbReference>
<evidence type="ECO:0000256" key="1">
    <source>
        <dbReference type="ARBA" id="ARBA00004141"/>
    </source>
</evidence>
<feature type="transmembrane region" description="Helical" evidence="6">
    <location>
        <begin position="342"/>
        <end position="365"/>
    </location>
</feature>
<evidence type="ECO:0000256" key="2">
    <source>
        <dbReference type="ARBA" id="ARBA00022448"/>
    </source>
</evidence>
<feature type="transmembrane region" description="Helical" evidence="6">
    <location>
        <begin position="83"/>
        <end position="105"/>
    </location>
</feature>
<evidence type="ECO:0000256" key="6">
    <source>
        <dbReference type="SAM" id="Phobius"/>
    </source>
</evidence>
<accession>A0ABY6NUX9</accession>
<feature type="transmembrane region" description="Helical" evidence="6">
    <location>
        <begin position="249"/>
        <end position="270"/>
    </location>
</feature>
<evidence type="ECO:0000256" key="3">
    <source>
        <dbReference type="ARBA" id="ARBA00022692"/>
    </source>
</evidence>
<feature type="transmembrane region" description="Helical" evidence="6">
    <location>
        <begin position="142"/>
        <end position="160"/>
    </location>
</feature>